<feature type="region of interest" description="Disordered" evidence="8">
    <location>
        <begin position="42"/>
        <end position="61"/>
    </location>
</feature>
<evidence type="ECO:0000313" key="10">
    <source>
        <dbReference type="EMBL" id="PKA62480.1"/>
    </source>
</evidence>
<evidence type="ECO:0000256" key="9">
    <source>
        <dbReference type="SAM" id="Phobius"/>
    </source>
</evidence>
<reference evidence="10 11" key="1">
    <citation type="journal article" date="2017" name="Nature">
        <title>The Apostasia genome and the evolution of orchids.</title>
        <authorList>
            <person name="Zhang G.Q."/>
            <person name="Liu K.W."/>
            <person name="Li Z."/>
            <person name="Lohaus R."/>
            <person name="Hsiao Y.Y."/>
            <person name="Niu S.C."/>
            <person name="Wang J.Y."/>
            <person name="Lin Y.C."/>
            <person name="Xu Q."/>
            <person name="Chen L.J."/>
            <person name="Yoshida K."/>
            <person name="Fujiwara S."/>
            <person name="Wang Z.W."/>
            <person name="Zhang Y.Q."/>
            <person name="Mitsuda N."/>
            <person name="Wang M."/>
            <person name="Liu G.H."/>
            <person name="Pecoraro L."/>
            <person name="Huang H.X."/>
            <person name="Xiao X.J."/>
            <person name="Lin M."/>
            <person name="Wu X.Y."/>
            <person name="Wu W.L."/>
            <person name="Chen Y.Y."/>
            <person name="Chang S.B."/>
            <person name="Sakamoto S."/>
            <person name="Ohme-Takagi M."/>
            <person name="Yagi M."/>
            <person name="Zeng S.J."/>
            <person name="Shen C.Y."/>
            <person name="Yeh C.M."/>
            <person name="Luo Y.B."/>
            <person name="Tsai W.C."/>
            <person name="Van de Peer Y."/>
            <person name="Liu Z.J."/>
        </authorList>
    </citation>
    <scope>NUCLEOTIDE SEQUENCE [LARGE SCALE GENOMIC DNA]</scope>
    <source>
        <strain evidence="11">cv. Shenzhen</strain>
        <tissue evidence="10">Stem</tissue>
    </source>
</reference>
<evidence type="ECO:0000256" key="7">
    <source>
        <dbReference type="ARBA" id="ARBA00023136"/>
    </source>
</evidence>
<accession>A0A2I0B3V9</accession>
<dbReference type="Proteomes" id="UP000236161">
    <property type="component" value="Unassembled WGS sequence"/>
</dbReference>
<evidence type="ECO:0000256" key="1">
    <source>
        <dbReference type="ARBA" id="ARBA00004167"/>
    </source>
</evidence>
<dbReference type="STRING" id="1088818.A0A2I0B3V9"/>
<feature type="transmembrane region" description="Helical" evidence="9">
    <location>
        <begin position="18"/>
        <end position="39"/>
    </location>
</feature>
<gene>
    <name evidence="10" type="primary">GDU2</name>
    <name evidence="10" type="ORF">AXF42_Ash009367</name>
</gene>
<keyword evidence="4 9" id="KW-0812">Transmembrane</keyword>
<keyword evidence="5" id="KW-0029">Amino-acid transport</keyword>
<dbReference type="InterPro" id="IPR040359">
    <property type="entry name" value="GDU"/>
</dbReference>
<name>A0A2I0B3V9_9ASPA</name>
<keyword evidence="11" id="KW-1185">Reference proteome</keyword>
<sequence length="102" mass="11062">MRPGKSANPTGFRSPEPYLFGGIGAMVFLIALALIILTCSRRKSSNGRSAPTEPSSEKPALRPFEMEPRIVVVMAGDVEPTFLAKPLSLDHHYHVVTARNSA</sequence>
<keyword evidence="6 9" id="KW-1133">Transmembrane helix</keyword>
<dbReference type="PANTHER" id="PTHR33228:SF49">
    <property type="entry name" value="PROTEIN GLUTAMINE DUMPER 5"/>
    <property type="match status" value="1"/>
</dbReference>
<organism evidence="10 11">
    <name type="scientific">Apostasia shenzhenica</name>
    <dbReference type="NCBI Taxonomy" id="1088818"/>
    <lineage>
        <taxon>Eukaryota</taxon>
        <taxon>Viridiplantae</taxon>
        <taxon>Streptophyta</taxon>
        <taxon>Embryophyta</taxon>
        <taxon>Tracheophyta</taxon>
        <taxon>Spermatophyta</taxon>
        <taxon>Magnoliopsida</taxon>
        <taxon>Liliopsida</taxon>
        <taxon>Asparagales</taxon>
        <taxon>Orchidaceae</taxon>
        <taxon>Apostasioideae</taxon>
        <taxon>Apostasia</taxon>
    </lineage>
</organism>
<keyword evidence="3" id="KW-0813">Transport</keyword>
<dbReference type="OrthoDB" id="770444at2759"/>
<dbReference type="GO" id="GO:0006865">
    <property type="term" value="P:amino acid transport"/>
    <property type="evidence" value="ECO:0007669"/>
    <property type="project" value="UniProtKB-KW"/>
</dbReference>
<dbReference type="PANTHER" id="PTHR33228">
    <property type="entry name" value="PROTEIN GLUTAMINE DUMPER 4-RELATED"/>
    <property type="match status" value="1"/>
</dbReference>
<evidence type="ECO:0000256" key="8">
    <source>
        <dbReference type="SAM" id="MobiDB-lite"/>
    </source>
</evidence>
<proteinExistence type="inferred from homology"/>
<comment type="subcellular location">
    <subcellularLocation>
        <location evidence="1">Membrane</location>
        <topology evidence="1">Single-pass membrane protein</topology>
    </subcellularLocation>
</comment>
<comment type="similarity">
    <text evidence="2">Belongs to the GLUTAMINE DUMPER 1 (TC 9.B.60) family.</text>
</comment>
<keyword evidence="7 9" id="KW-0472">Membrane</keyword>
<evidence type="ECO:0000256" key="5">
    <source>
        <dbReference type="ARBA" id="ARBA00022970"/>
    </source>
</evidence>
<evidence type="ECO:0000313" key="11">
    <source>
        <dbReference type="Proteomes" id="UP000236161"/>
    </source>
</evidence>
<evidence type="ECO:0000256" key="4">
    <source>
        <dbReference type="ARBA" id="ARBA00022692"/>
    </source>
</evidence>
<evidence type="ECO:0000256" key="2">
    <source>
        <dbReference type="ARBA" id="ARBA00009977"/>
    </source>
</evidence>
<evidence type="ECO:0000256" key="6">
    <source>
        <dbReference type="ARBA" id="ARBA00022989"/>
    </source>
</evidence>
<protein>
    <submittedName>
        <fullName evidence="10">Protein glutamine dumper 2</fullName>
    </submittedName>
</protein>
<dbReference type="GO" id="GO:0016020">
    <property type="term" value="C:membrane"/>
    <property type="evidence" value="ECO:0007669"/>
    <property type="project" value="UniProtKB-SubCell"/>
</dbReference>
<dbReference type="EMBL" id="KZ451917">
    <property type="protein sequence ID" value="PKA62480.1"/>
    <property type="molecule type" value="Genomic_DNA"/>
</dbReference>
<dbReference type="AlphaFoldDB" id="A0A2I0B3V9"/>
<evidence type="ECO:0000256" key="3">
    <source>
        <dbReference type="ARBA" id="ARBA00022448"/>
    </source>
</evidence>
<dbReference type="GO" id="GO:0080143">
    <property type="term" value="P:regulation of amino acid export"/>
    <property type="evidence" value="ECO:0007669"/>
    <property type="project" value="InterPro"/>
</dbReference>